<dbReference type="Proteomes" id="UP000317122">
    <property type="component" value="Unassembled WGS sequence"/>
</dbReference>
<comment type="caution">
    <text evidence="1">The sequence shown here is derived from an EMBL/GenBank/DDBJ whole genome shotgun (WGS) entry which is preliminary data.</text>
</comment>
<proteinExistence type="predicted"/>
<dbReference type="OrthoDB" id="8387422at2"/>
<gene>
    <name evidence="1" type="ORF">IQ26_05683</name>
</gene>
<accession>A0A562N489</accession>
<organism evidence="1 2">
    <name type="scientific">Mesorhizobium tianshanense</name>
    <dbReference type="NCBI Taxonomy" id="39844"/>
    <lineage>
        <taxon>Bacteria</taxon>
        <taxon>Pseudomonadati</taxon>
        <taxon>Pseudomonadota</taxon>
        <taxon>Alphaproteobacteria</taxon>
        <taxon>Hyphomicrobiales</taxon>
        <taxon>Phyllobacteriaceae</taxon>
        <taxon>Mesorhizobium</taxon>
    </lineage>
</organism>
<reference evidence="1 2" key="1">
    <citation type="journal article" date="2015" name="Stand. Genomic Sci.">
        <title>Genomic Encyclopedia of Bacterial and Archaeal Type Strains, Phase III: the genomes of soil and plant-associated and newly described type strains.</title>
        <authorList>
            <person name="Whitman W.B."/>
            <person name="Woyke T."/>
            <person name="Klenk H.P."/>
            <person name="Zhou Y."/>
            <person name="Lilburn T.G."/>
            <person name="Beck B.J."/>
            <person name="De Vos P."/>
            <person name="Vandamme P."/>
            <person name="Eisen J.A."/>
            <person name="Garrity G."/>
            <person name="Hugenholtz P."/>
            <person name="Kyrpides N.C."/>
        </authorList>
    </citation>
    <scope>NUCLEOTIDE SEQUENCE [LARGE SCALE GENOMIC DNA]</scope>
    <source>
        <strain evidence="1 2">CGMCC 1.2546</strain>
    </source>
</reference>
<dbReference type="EMBL" id="VLKT01000044">
    <property type="protein sequence ID" value="TWI26987.1"/>
    <property type="molecule type" value="Genomic_DNA"/>
</dbReference>
<dbReference type="AlphaFoldDB" id="A0A562N489"/>
<sequence length="155" mass="17731">MPTDIEKMSTEIASSTSFDGYSLWRMQKDVNNQIFALERNQFPVPIELARLRAIIAKAREFRQSRGRSREANTSTRPPEIVTAQAAKSFDVFDFVDHYRALGGLRLAVDIGLAIKVRQWNKDTPEAEDFWTRGWTALDPGRQSDIARALLVRGRY</sequence>
<dbReference type="RefSeq" id="WP_145721662.1">
    <property type="nucleotide sequence ID" value="NZ_BSPF01000015.1"/>
</dbReference>
<keyword evidence="2" id="KW-1185">Reference proteome</keyword>
<evidence type="ECO:0000313" key="2">
    <source>
        <dbReference type="Proteomes" id="UP000317122"/>
    </source>
</evidence>
<name>A0A562N489_9HYPH</name>
<protein>
    <submittedName>
        <fullName evidence="1">Uncharacterized protein</fullName>
    </submittedName>
</protein>
<evidence type="ECO:0000313" key="1">
    <source>
        <dbReference type="EMBL" id="TWI26987.1"/>
    </source>
</evidence>